<feature type="compositionally biased region" description="Low complexity" evidence="1">
    <location>
        <begin position="28"/>
        <end position="40"/>
    </location>
</feature>
<dbReference type="EMBL" id="JBHLWV010000006">
    <property type="protein sequence ID" value="MFC0313584.1"/>
    <property type="molecule type" value="Genomic_DNA"/>
</dbReference>
<organism evidence="4 5">
    <name type="scientific">Gordonia phosphorivorans</name>
    <dbReference type="NCBI Taxonomy" id="1056982"/>
    <lineage>
        <taxon>Bacteria</taxon>
        <taxon>Bacillati</taxon>
        <taxon>Actinomycetota</taxon>
        <taxon>Actinomycetes</taxon>
        <taxon>Mycobacteriales</taxon>
        <taxon>Gordoniaceae</taxon>
        <taxon>Gordonia</taxon>
    </lineage>
</organism>
<feature type="compositionally biased region" description="Pro residues" evidence="1">
    <location>
        <begin position="58"/>
        <end position="72"/>
    </location>
</feature>
<dbReference type="RefSeq" id="WP_382360036.1">
    <property type="nucleotide sequence ID" value="NZ_JBHLWV010000006.1"/>
</dbReference>
<evidence type="ECO:0000313" key="4">
    <source>
        <dbReference type="EMBL" id="MFC0313584.1"/>
    </source>
</evidence>
<reference evidence="4 5" key="1">
    <citation type="submission" date="2024-09" db="EMBL/GenBank/DDBJ databases">
        <authorList>
            <person name="Sun Q."/>
            <person name="Mori K."/>
        </authorList>
    </citation>
    <scope>NUCLEOTIDE SEQUENCE [LARGE SCALE GENOMIC DNA]</scope>
    <source>
        <strain evidence="4 5">CCM 7957</strain>
    </source>
</reference>
<keyword evidence="2" id="KW-0812">Transmembrane</keyword>
<evidence type="ECO:0000256" key="1">
    <source>
        <dbReference type="SAM" id="MobiDB-lite"/>
    </source>
</evidence>
<name>A0ABV6H402_9ACTN</name>
<evidence type="ECO:0000256" key="2">
    <source>
        <dbReference type="SAM" id="Phobius"/>
    </source>
</evidence>
<accession>A0ABV6H402</accession>
<feature type="domain" description="DUF8176" evidence="3">
    <location>
        <begin position="292"/>
        <end position="414"/>
    </location>
</feature>
<gene>
    <name evidence="4" type="ORF">ACFFJD_01790</name>
</gene>
<feature type="region of interest" description="Disordered" evidence="1">
    <location>
        <begin position="1"/>
        <end position="102"/>
    </location>
</feature>
<dbReference type="Proteomes" id="UP001589783">
    <property type="component" value="Unassembled WGS sequence"/>
</dbReference>
<dbReference type="Pfam" id="PF26527">
    <property type="entry name" value="DUF8176"/>
    <property type="match status" value="1"/>
</dbReference>
<feature type="compositionally biased region" description="Basic and acidic residues" evidence="1">
    <location>
        <begin position="190"/>
        <end position="230"/>
    </location>
</feature>
<feature type="compositionally biased region" description="Low complexity" evidence="1">
    <location>
        <begin position="73"/>
        <end position="92"/>
    </location>
</feature>
<feature type="compositionally biased region" description="Acidic residues" evidence="1">
    <location>
        <begin position="18"/>
        <end position="27"/>
    </location>
</feature>
<feature type="region of interest" description="Disordered" evidence="1">
    <location>
        <begin position="127"/>
        <end position="230"/>
    </location>
</feature>
<protein>
    <recommendedName>
        <fullName evidence="3">DUF8176 domain-containing protein</fullName>
    </recommendedName>
</protein>
<comment type="caution">
    <text evidence="4">The sequence shown here is derived from an EMBL/GenBank/DDBJ whole genome shotgun (WGS) entry which is preliminary data.</text>
</comment>
<dbReference type="InterPro" id="IPR058489">
    <property type="entry name" value="DUF8176"/>
</dbReference>
<keyword evidence="5" id="KW-1185">Reference proteome</keyword>
<keyword evidence="2" id="KW-0472">Membrane</keyword>
<evidence type="ECO:0000313" key="5">
    <source>
        <dbReference type="Proteomes" id="UP001589783"/>
    </source>
</evidence>
<feature type="compositionally biased region" description="Basic and acidic residues" evidence="1">
    <location>
        <begin position="169"/>
        <end position="181"/>
    </location>
</feature>
<feature type="transmembrane region" description="Helical" evidence="2">
    <location>
        <begin position="236"/>
        <end position="256"/>
    </location>
</feature>
<proteinExistence type="predicted"/>
<sequence length="417" mass="43132">MTPHQQGMHTGGQATVWDTEDDFDDEPAQAVAAAPASPAATGQPFFGDYDDFDDVPTPSAPPSPRAPAPAGPTPAGRKATSATATPIATSTSVDDGVQFGNDPDFDFVGSQTYGAVFDIPGAADILRTSQRADTQPRRGRGRTATLDREPEVAGDIVPSILDSDPPAATDDRKAAREERIAASRAKRAHRAEEAKQKREERAAERAEQRKAKSADRAVKKLAAESSDTAHDPRRKLLLAGAALAVVAAAGATVLAFTGGDDPQPAGTEPQAVIAGATSSPAADTAAPATADADCPTQTAGKVFTGRDAGDPTSGVGAIKAFNYAYYTDRDAAAASARVLPSSAKTVIGSQADLQRAIDKVPAGTTHCLTITDRGNDLYATELTQIPPGGGAPEVYRQLIQTVRDNNTSVITSITATY</sequence>
<evidence type="ECO:0000259" key="3">
    <source>
        <dbReference type="Pfam" id="PF26527"/>
    </source>
</evidence>
<keyword evidence="2" id="KW-1133">Transmembrane helix</keyword>